<feature type="transmembrane region" description="Helical" evidence="9">
    <location>
        <begin position="152"/>
        <end position="172"/>
    </location>
</feature>
<evidence type="ECO:0000313" key="12">
    <source>
        <dbReference type="Proteomes" id="UP000010931"/>
    </source>
</evidence>
<dbReference type="PATRIC" id="fig|698760.3.peg.4838"/>
<evidence type="ECO:0000313" key="11">
    <source>
        <dbReference type="EMBL" id="ELP66384.1"/>
    </source>
</evidence>
<evidence type="ECO:0000256" key="1">
    <source>
        <dbReference type="ARBA" id="ARBA00004651"/>
    </source>
</evidence>
<dbReference type="Proteomes" id="UP000010931">
    <property type="component" value="Unassembled WGS sequence"/>
</dbReference>
<evidence type="ECO:0000256" key="3">
    <source>
        <dbReference type="ARBA" id="ARBA00022475"/>
    </source>
</evidence>
<dbReference type="InterPro" id="IPR011701">
    <property type="entry name" value="MFS"/>
</dbReference>
<accession>L7F5H4</accession>
<organism evidence="11 12">
    <name type="scientific">Streptomyces turgidiscabies (strain Car8)</name>
    <dbReference type="NCBI Taxonomy" id="698760"/>
    <lineage>
        <taxon>Bacteria</taxon>
        <taxon>Bacillati</taxon>
        <taxon>Actinomycetota</taxon>
        <taxon>Actinomycetes</taxon>
        <taxon>Kitasatosporales</taxon>
        <taxon>Streptomycetaceae</taxon>
        <taxon>Streptomyces</taxon>
    </lineage>
</organism>
<feature type="transmembrane region" description="Helical" evidence="9">
    <location>
        <begin position="211"/>
        <end position="231"/>
    </location>
</feature>
<comment type="subcellular location">
    <subcellularLocation>
        <location evidence="1">Cell membrane</location>
        <topology evidence="1">Multi-pass membrane protein</topology>
    </subcellularLocation>
</comment>
<feature type="transmembrane region" description="Helical" evidence="9">
    <location>
        <begin position="237"/>
        <end position="259"/>
    </location>
</feature>
<dbReference type="SUPFAM" id="SSF103473">
    <property type="entry name" value="MFS general substrate transporter"/>
    <property type="match status" value="1"/>
</dbReference>
<feature type="transmembrane region" description="Helical" evidence="9">
    <location>
        <begin position="344"/>
        <end position="363"/>
    </location>
</feature>
<feature type="transmembrane region" description="Helical" evidence="9">
    <location>
        <begin position="59"/>
        <end position="79"/>
    </location>
</feature>
<dbReference type="CDD" id="cd17321">
    <property type="entry name" value="MFS_MMR_MDR_like"/>
    <property type="match status" value="1"/>
</dbReference>
<feature type="domain" description="Major facilitator superfamily (MFS) profile" evidence="10">
    <location>
        <begin position="25"/>
        <end position="478"/>
    </location>
</feature>
<evidence type="ECO:0000256" key="4">
    <source>
        <dbReference type="ARBA" id="ARBA00022692"/>
    </source>
</evidence>
<evidence type="ECO:0000256" key="8">
    <source>
        <dbReference type="SAM" id="MobiDB-lite"/>
    </source>
</evidence>
<dbReference type="PANTHER" id="PTHR42718">
    <property type="entry name" value="MAJOR FACILITATOR SUPERFAMILY MULTIDRUG TRANSPORTER MFSC"/>
    <property type="match status" value="1"/>
</dbReference>
<dbReference type="Gene3D" id="1.20.1720.10">
    <property type="entry name" value="Multidrug resistance protein D"/>
    <property type="match status" value="1"/>
</dbReference>
<feature type="transmembrane region" description="Helical" evidence="9">
    <location>
        <begin position="91"/>
        <end position="114"/>
    </location>
</feature>
<dbReference type="PROSITE" id="PS50850">
    <property type="entry name" value="MFS"/>
    <property type="match status" value="1"/>
</dbReference>
<evidence type="ECO:0000259" key="10">
    <source>
        <dbReference type="PROSITE" id="PS50850"/>
    </source>
</evidence>
<keyword evidence="6 9" id="KW-0472">Membrane</keyword>
<keyword evidence="3" id="KW-1003">Cell membrane</keyword>
<comment type="caution">
    <text evidence="11">The sequence shown here is derived from an EMBL/GenBank/DDBJ whole genome shotgun (WGS) entry which is preliminary data.</text>
</comment>
<dbReference type="GO" id="GO:0005886">
    <property type="term" value="C:plasma membrane"/>
    <property type="evidence" value="ECO:0007669"/>
    <property type="project" value="UniProtKB-SubCell"/>
</dbReference>
<feature type="region of interest" description="Disordered" evidence="8">
    <location>
        <begin position="479"/>
        <end position="503"/>
    </location>
</feature>
<dbReference type="Pfam" id="PF07690">
    <property type="entry name" value="MFS_1"/>
    <property type="match status" value="1"/>
</dbReference>
<feature type="transmembrane region" description="Helical" evidence="9">
    <location>
        <begin position="451"/>
        <end position="474"/>
    </location>
</feature>
<dbReference type="Gene3D" id="1.20.1250.20">
    <property type="entry name" value="MFS general substrate transporter like domains"/>
    <property type="match status" value="1"/>
</dbReference>
<dbReference type="GO" id="GO:0022857">
    <property type="term" value="F:transmembrane transporter activity"/>
    <property type="evidence" value="ECO:0007669"/>
    <property type="project" value="InterPro"/>
</dbReference>
<protein>
    <submittedName>
        <fullName evidence="11">Transporter, major facilitator family protein</fullName>
    </submittedName>
</protein>
<dbReference type="PANTHER" id="PTHR42718:SF46">
    <property type="entry name" value="BLR6921 PROTEIN"/>
    <property type="match status" value="1"/>
</dbReference>
<dbReference type="EMBL" id="AEJB01000359">
    <property type="protein sequence ID" value="ELP66384.1"/>
    <property type="molecule type" value="Genomic_DNA"/>
</dbReference>
<evidence type="ECO:0000256" key="7">
    <source>
        <dbReference type="ARBA" id="ARBA00023251"/>
    </source>
</evidence>
<feature type="transmembrane region" description="Helical" evidence="9">
    <location>
        <begin position="178"/>
        <end position="199"/>
    </location>
</feature>
<dbReference type="InterPro" id="IPR036259">
    <property type="entry name" value="MFS_trans_sf"/>
</dbReference>
<dbReference type="GO" id="GO:0046677">
    <property type="term" value="P:response to antibiotic"/>
    <property type="evidence" value="ECO:0007669"/>
    <property type="project" value="UniProtKB-KW"/>
</dbReference>
<evidence type="ECO:0000256" key="6">
    <source>
        <dbReference type="ARBA" id="ARBA00023136"/>
    </source>
</evidence>
<dbReference type="STRING" id="85558.T45_00071"/>
<dbReference type="InterPro" id="IPR020846">
    <property type="entry name" value="MFS_dom"/>
</dbReference>
<keyword evidence="12" id="KW-1185">Reference proteome</keyword>
<evidence type="ECO:0000256" key="2">
    <source>
        <dbReference type="ARBA" id="ARBA00022448"/>
    </source>
</evidence>
<dbReference type="GeneID" id="97401565"/>
<feature type="transmembrane region" description="Helical" evidence="9">
    <location>
        <begin position="406"/>
        <end position="431"/>
    </location>
</feature>
<evidence type="ECO:0000256" key="9">
    <source>
        <dbReference type="SAM" id="Phobius"/>
    </source>
</evidence>
<gene>
    <name evidence="11" type="ORF">STRTUCAR8_03380</name>
</gene>
<dbReference type="AlphaFoldDB" id="L7F5H4"/>
<sequence length="503" mass="50782">MQQHDVKETGTAAEPVGTRPHTRGAFALLASVQFALILAMSVLNVVLPDIQREFDASGAELALLGASYGMSFSGLLLLGGRLADLYGTRRMFLTGTLVFGASSALAGVSTGLWMLLAARFVQGAGAALAVPAAMALVGVLHREPAKYARAMAFWGGLAASGGTAGMLLSGLVSSWDNWRWAFALPVAVAALALALAPRLVPEGPAPRGGRLDILGAVLVTAGIALLSYGLVEAPGRGWTSPVALGALGGGTVLLLGFVVTESRVPQPLLPLSFLASPRRAVALFAVFLGATGITTIFFMLALYFQQVRGYSALETSAAFVPFGLTLVASGMTVGSLVQRFGPRTVLVAGLVITGLGLGTLSTIGADTPYVGAVLAGLLLFPAGAALVFASSTVAATADVPQEQAGLAGAVVNTALEAGPAVGLAVLVTLAAGHTADLDHTGGAAASAQAAGYGFAIGVAAAAFAAAALCAFFLLRSRPRTPPTPNTTPNTTPTPTPTHEEYPL</sequence>
<feature type="transmembrane region" description="Helical" evidence="9">
    <location>
        <begin position="25"/>
        <end position="47"/>
    </location>
</feature>
<keyword evidence="5 9" id="KW-1133">Transmembrane helix</keyword>
<evidence type="ECO:0000256" key="5">
    <source>
        <dbReference type="ARBA" id="ARBA00022989"/>
    </source>
</evidence>
<feature type="transmembrane region" description="Helical" evidence="9">
    <location>
        <begin position="316"/>
        <end position="337"/>
    </location>
</feature>
<feature type="transmembrane region" description="Helical" evidence="9">
    <location>
        <begin position="120"/>
        <end position="140"/>
    </location>
</feature>
<reference evidence="11 12" key="1">
    <citation type="journal article" date="2011" name="Plasmid">
        <title>Streptomyces turgidiscabies Car8 contains a modular pathogenicity island that shares virulence genes with other actinobacterial plant pathogens.</title>
        <authorList>
            <person name="Huguet-Tapia J.C."/>
            <person name="Badger J.H."/>
            <person name="Loria R."/>
            <person name="Pettis G.S."/>
        </authorList>
    </citation>
    <scope>NUCLEOTIDE SEQUENCE [LARGE SCALE GENOMIC DNA]</scope>
    <source>
        <strain evidence="11 12">Car8</strain>
    </source>
</reference>
<keyword evidence="4 9" id="KW-0812">Transmembrane</keyword>
<dbReference type="RefSeq" id="WP_006378545.1">
    <property type="nucleotide sequence ID" value="NZ_AEJB01000359.1"/>
</dbReference>
<feature type="transmembrane region" description="Helical" evidence="9">
    <location>
        <begin position="369"/>
        <end position="394"/>
    </location>
</feature>
<proteinExistence type="predicted"/>
<feature type="transmembrane region" description="Helical" evidence="9">
    <location>
        <begin position="280"/>
        <end position="304"/>
    </location>
</feature>
<keyword evidence="7" id="KW-0046">Antibiotic resistance</keyword>
<name>L7F5H4_STRT8</name>
<feature type="compositionally biased region" description="Pro residues" evidence="8">
    <location>
        <begin position="479"/>
        <end position="495"/>
    </location>
</feature>
<keyword evidence="2" id="KW-0813">Transport</keyword>